<evidence type="ECO:0000313" key="2">
    <source>
        <dbReference type="Proteomes" id="UP001621418"/>
    </source>
</evidence>
<reference evidence="1 2" key="1">
    <citation type="submission" date="2022-10" db="EMBL/GenBank/DDBJ databases">
        <title>The complete genomes of actinobacterial strains from the NBC collection.</title>
        <authorList>
            <person name="Joergensen T.S."/>
            <person name="Alvarez Arevalo M."/>
            <person name="Sterndorff E.B."/>
            <person name="Faurdal D."/>
            <person name="Vuksanovic O."/>
            <person name="Mourched A.-S."/>
            <person name="Charusanti P."/>
            <person name="Shaw S."/>
            <person name="Blin K."/>
            <person name="Weber T."/>
        </authorList>
    </citation>
    <scope>NUCLEOTIDE SEQUENCE [LARGE SCALE GENOMIC DNA]</scope>
    <source>
        <strain evidence="1 2">NBC_01413</strain>
    </source>
</reference>
<accession>A0ABZ1N156</accession>
<gene>
    <name evidence="1" type="ORF">OG308_20340</name>
</gene>
<sequence>MRAELTHRLRQWGSAVPAVVASGMLAPVGPRKAVALARGRR</sequence>
<name>A0ABZ1N156_9NOCA</name>
<protein>
    <submittedName>
        <fullName evidence="1">Uncharacterized protein</fullName>
    </submittedName>
</protein>
<dbReference type="Proteomes" id="UP001621418">
    <property type="component" value="Chromosome"/>
</dbReference>
<keyword evidence="2" id="KW-1185">Reference proteome</keyword>
<dbReference type="RefSeq" id="WP_405145917.1">
    <property type="nucleotide sequence ID" value="NZ_CP109527.1"/>
</dbReference>
<dbReference type="EMBL" id="CP109527">
    <property type="protein sequence ID" value="WTY33681.1"/>
    <property type="molecule type" value="Genomic_DNA"/>
</dbReference>
<proteinExistence type="predicted"/>
<evidence type="ECO:0000313" key="1">
    <source>
        <dbReference type="EMBL" id="WTY33681.1"/>
    </source>
</evidence>
<organism evidence="1 2">
    <name type="scientific">Nocardia salmonicida</name>
    <dbReference type="NCBI Taxonomy" id="53431"/>
    <lineage>
        <taxon>Bacteria</taxon>
        <taxon>Bacillati</taxon>
        <taxon>Actinomycetota</taxon>
        <taxon>Actinomycetes</taxon>
        <taxon>Mycobacteriales</taxon>
        <taxon>Nocardiaceae</taxon>
        <taxon>Nocardia</taxon>
    </lineage>
</organism>